<accession>A0AAP2DBB6</accession>
<dbReference type="RefSeq" id="WP_254092055.1">
    <property type="nucleotide sequence ID" value="NZ_JAHESC010000031.1"/>
</dbReference>
<dbReference type="Pfam" id="PF09365">
    <property type="entry name" value="DUF2461"/>
    <property type="match status" value="1"/>
</dbReference>
<dbReference type="EMBL" id="JAHESC010000031">
    <property type="protein sequence ID" value="MBT1688828.1"/>
    <property type="molecule type" value="Genomic_DNA"/>
</dbReference>
<sequence length="220" mass="25369">MEFAPILKFLKDLARNNDREWFEKNKPRYVAARDHFEQAIGALLNDMIKFDTSLAGLEPKKQIFRIYRDVRFSKDKRPYKNNFGAGLSAAGKGLGMPGYYFQVQPGGESFVAIGLFQPEPETLARVRQEIDYNAATLEKIFREKKFKANFEKFWDEGALKNAPKGYPKDHPHADWLRLKSFIVIRNFSDAEVVDKKFLKQVADTLKSAKPLNDFLKEVLA</sequence>
<evidence type="ECO:0000313" key="2">
    <source>
        <dbReference type="Proteomes" id="UP001319180"/>
    </source>
</evidence>
<evidence type="ECO:0000313" key="1">
    <source>
        <dbReference type="EMBL" id="MBT1688828.1"/>
    </source>
</evidence>
<dbReference type="PANTHER" id="PTHR36452">
    <property type="entry name" value="CHROMOSOME 12, WHOLE GENOME SHOTGUN SEQUENCE"/>
    <property type="match status" value="1"/>
</dbReference>
<name>A0AAP2DBB6_9BACT</name>
<organism evidence="1 2">
    <name type="scientific">Dawidia soli</name>
    <dbReference type="NCBI Taxonomy" id="2782352"/>
    <lineage>
        <taxon>Bacteria</taxon>
        <taxon>Pseudomonadati</taxon>
        <taxon>Bacteroidota</taxon>
        <taxon>Cytophagia</taxon>
        <taxon>Cytophagales</taxon>
        <taxon>Chryseotaleaceae</taxon>
        <taxon>Dawidia</taxon>
    </lineage>
</organism>
<protein>
    <submittedName>
        <fullName evidence="1">TIGR02453 family protein</fullName>
    </submittedName>
</protein>
<comment type="caution">
    <text evidence="1">The sequence shown here is derived from an EMBL/GenBank/DDBJ whole genome shotgun (WGS) entry which is preliminary data.</text>
</comment>
<dbReference type="Proteomes" id="UP001319180">
    <property type="component" value="Unassembled WGS sequence"/>
</dbReference>
<dbReference type="InterPro" id="IPR015996">
    <property type="entry name" value="UCP028451"/>
</dbReference>
<gene>
    <name evidence="1" type="ORF">KK078_19830</name>
</gene>
<dbReference type="NCBIfam" id="TIGR02453">
    <property type="entry name" value="TIGR02453 family protein"/>
    <property type="match status" value="1"/>
</dbReference>
<dbReference type="PANTHER" id="PTHR36452:SF1">
    <property type="entry name" value="DUF2461 DOMAIN-CONTAINING PROTEIN"/>
    <property type="match status" value="1"/>
</dbReference>
<dbReference type="AlphaFoldDB" id="A0AAP2DBB6"/>
<dbReference type="PIRSF" id="PIRSF028451">
    <property type="entry name" value="UCP028451"/>
    <property type="match status" value="1"/>
</dbReference>
<proteinExistence type="predicted"/>
<reference evidence="1 2" key="1">
    <citation type="submission" date="2021-05" db="EMBL/GenBank/DDBJ databases">
        <title>A Polyphasic approach of four new species of the genus Ohtaekwangia: Ohtaekwangia histidinii sp. nov., Ohtaekwangia cretensis sp. nov., Ohtaekwangia indiensis sp. nov., Ohtaekwangia reichenbachii sp. nov. from diverse environment.</title>
        <authorList>
            <person name="Octaviana S."/>
        </authorList>
    </citation>
    <scope>NUCLEOTIDE SEQUENCE [LARGE SCALE GENOMIC DNA]</scope>
    <source>
        <strain evidence="1 2">PWU37</strain>
    </source>
</reference>
<keyword evidence="2" id="KW-1185">Reference proteome</keyword>
<dbReference type="InterPro" id="IPR012808">
    <property type="entry name" value="CHP02453"/>
</dbReference>